<evidence type="ECO:0000256" key="5">
    <source>
        <dbReference type="ARBA" id="ARBA00022801"/>
    </source>
</evidence>
<dbReference type="GO" id="GO:0000049">
    <property type="term" value="F:tRNA binding"/>
    <property type="evidence" value="ECO:0007669"/>
    <property type="project" value="UniProtKB-UniRule"/>
</dbReference>
<proteinExistence type="inferred from homology"/>
<dbReference type="AlphaFoldDB" id="A0A3A1U141"/>
<dbReference type="GO" id="GO:0030677">
    <property type="term" value="C:ribonuclease P complex"/>
    <property type="evidence" value="ECO:0007669"/>
    <property type="project" value="TreeGrafter"/>
</dbReference>
<evidence type="ECO:0000256" key="7">
    <source>
        <dbReference type="HAMAP-Rule" id="MF_00227"/>
    </source>
</evidence>
<evidence type="ECO:0000256" key="6">
    <source>
        <dbReference type="ARBA" id="ARBA00022884"/>
    </source>
</evidence>
<keyword evidence="10" id="KW-1185">Reference proteome</keyword>
<comment type="subunit">
    <text evidence="7">Consists of a catalytic RNA component (M1 or rnpB) and a protein subunit.</text>
</comment>
<dbReference type="GO" id="GO:0001682">
    <property type="term" value="P:tRNA 5'-leader removal"/>
    <property type="evidence" value="ECO:0007669"/>
    <property type="project" value="UniProtKB-UniRule"/>
</dbReference>
<evidence type="ECO:0000256" key="1">
    <source>
        <dbReference type="ARBA" id="ARBA00002663"/>
    </source>
</evidence>
<reference evidence="10" key="1">
    <citation type="submission" date="2018-09" db="EMBL/GenBank/DDBJ databases">
        <authorList>
            <person name="Kim I."/>
        </authorList>
    </citation>
    <scope>NUCLEOTIDE SEQUENCE [LARGE SCALE GENOMIC DNA]</scope>
    <source>
        <strain evidence="10">DD4a</strain>
    </source>
</reference>
<evidence type="ECO:0000256" key="8">
    <source>
        <dbReference type="NCBIfam" id="TIGR00188"/>
    </source>
</evidence>
<comment type="catalytic activity">
    <reaction evidence="7">
        <text>Endonucleolytic cleavage of RNA, removing 5'-extranucleotides from tRNA precursor.</text>
        <dbReference type="EC" id="3.1.26.5"/>
    </reaction>
</comment>
<dbReference type="PANTHER" id="PTHR33992:SF1">
    <property type="entry name" value="RIBONUCLEASE P PROTEIN COMPONENT"/>
    <property type="match status" value="1"/>
</dbReference>
<name>A0A3A1U141_9MICO</name>
<dbReference type="OrthoDB" id="196964at2"/>
<evidence type="ECO:0000256" key="4">
    <source>
        <dbReference type="ARBA" id="ARBA00022759"/>
    </source>
</evidence>
<protein>
    <recommendedName>
        <fullName evidence="7 8">Ribonuclease P protein component</fullName>
        <shortName evidence="7">RNase P protein</shortName>
        <shortName evidence="7">RNaseP protein</shortName>
        <ecNumber evidence="7 8">3.1.26.5</ecNumber>
    </recommendedName>
    <alternativeName>
        <fullName evidence="7">Protein C5</fullName>
    </alternativeName>
</protein>
<dbReference type="PANTHER" id="PTHR33992">
    <property type="entry name" value="RIBONUCLEASE P PROTEIN COMPONENT"/>
    <property type="match status" value="1"/>
</dbReference>
<dbReference type="InterPro" id="IPR020539">
    <property type="entry name" value="RNase_P_CS"/>
</dbReference>
<gene>
    <name evidence="7 9" type="primary">rnpA</name>
    <name evidence="9" type="ORF">D1781_01065</name>
</gene>
<dbReference type="EC" id="3.1.26.5" evidence="7 8"/>
<keyword evidence="5 7" id="KW-0378">Hydrolase</keyword>
<dbReference type="Pfam" id="PF00825">
    <property type="entry name" value="Ribonuclease_P"/>
    <property type="match status" value="1"/>
</dbReference>
<keyword evidence="6 7" id="KW-0694">RNA-binding</keyword>
<dbReference type="GO" id="GO:0042781">
    <property type="term" value="F:3'-tRNA processing endoribonuclease activity"/>
    <property type="evidence" value="ECO:0007669"/>
    <property type="project" value="TreeGrafter"/>
</dbReference>
<accession>A0A3A1U141</accession>
<dbReference type="NCBIfam" id="TIGR00188">
    <property type="entry name" value="rnpA"/>
    <property type="match status" value="1"/>
</dbReference>
<dbReference type="Gene3D" id="3.30.230.10">
    <property type="match status" value="1"/>
</dbReference>
<sequence length="112" mass="12327">MLAKANRIVSATDYRRLVRSGRKARGALVLAYGRRSSPDSPMRMGVIVARNVGKAVVRNKVRRRMKAVGWSLAQDVRGLDVVVRALPSAASADFDQIDGELRRLVGVLQERA</sequence>
<dbReference type="Proteomes" id="UP000265742">
    <property type="component" value="Unassembled WGS sequence"/>
</dbReference>
<dbReference type="InterPro" id="IPR014721">
    <property type="entry name" value="Ribsml_uS5_D2-typ_fold_subgr"/>
</dbReference>
<organism evidence="9 10">
    <name type="scientific">Amnibacterium setariae</name>
    <dbReference type="NCBI Taxonomy" id="2306585"/>
    <lineage>
        <taxon>Bacteria</taxon>
        <taxon>Bacillati</taxon>
        <taxon>Actinomycetota</taxon>
        <taxon>Actinomycetes</taxon>
        <taxon>Micrococcales</taxon>
        <taxon>Microbacteriaceae</taxon>
        <taxon>Amnibacterium</taxon>
    </lineage>
</organism>
<dbReference type="SUPFAM" id="SSF54211">
    <property type="entry name" value="Ribosomal protein S5 domain 2-like"/>
    <property type="match status" value="1"/>
</dbReference>
<evidence type="ECO:0000313" key="10">
    <source>
        <dbReference type="Proteomes" id="UP000265742"/>
    </source>
</evidence>
<keyword evidence="4 7" id="KW-0255">Endonuclease</keyword>
<keyword evidence="3 7" id="KW-0540">Nuclease</keyword>
<dbReference type="InterPro" id="IPR000100">
    <property type="entry name" value="RNase_P"/>
</dbReference>
<dbReference type="RefSeq" id="WP_119480446.1">
    <property type="nucleotide sequence ID" value="NZ_QXTG01000001.1"/>
</dbReference>
<evidence type="ECO:0000313" key="9">
    <source>
        <dbReference type="EMBL" id="RIX30083.1"/>
    </source>
</evidence>
<dbReference type="InterPro" id="IPR020568">
    <property type="entry name" value="Ribosomal_Su5_D2-typ_SF"/>
</dbReference>
<evidence type="ECO:0000256" key="2">
    <source>
        <dbReference type="ARBA" id="ARBA00022694"/>
    </source>
</evidence>
<evidence type="ECO:0000256" key="3">
    <source>
        <dbReference type="ARBA" id="ARBA00022722"/>
    </source>
</evidence>
<keyword evidence="2 7" id="KW-0819">tRNA processing</keyword>
<dbReference type="PROSITE" id="PS00648">
    <property type="entry name" value="RIBONUCLEASE_P"/>
    <property type="match status" value="1"/>
</dbReference>
<dbReference type="GO" id="GO:0004526">
    <property type="term" value="F:ribonuclease P activity"/>
    <property type="evidence" value="ECO:0007669"/>
    <property type="project" value="UniProtKB-UniRule"/>
</dbReference>
<dbReference type="EMBL" id="QXTG01000001">
    <property type="protein sequence ID" value="RIX30083.1"/>
    <property type="molecule type" value="Genomic_DNA"/>
</dbReference>
<comment type="similarity">
    <text evidence="7">Belongs to the RnpA family.</text>
</comment>
<dbReference type="HAMAP" id="MF_00227">
    <property type="entry name" value="RNase_P"/>
    <property type="match status" value="1"/>
</dbReference>
<comment type="caution">
    <text evidence="9">The sequence shown here is derived from an EMBL/GenBank/DDBJ whole genome shotgun (WGS) entry which is preliminary data.</text>
</comment>
<comment type="function">
    <text evidence="1 7">RNaseP catalyzes the removal of the 5'-leader sequence from pre-tRNA to produce the mature 5'-terminus. It can also cleave other RNA substrates such as 4.5S RNA. The protein component plays an auxiliary but essential role in vivo by binding to the 5'-leader sequence and broadening the substrate specificity of the ribozyme.</text>
</comment>